<keyword evidence="1" id="KW-0472">Membrane</keyword>
<accession>A0A5J4S7J8</accession>
<feature type="transmembrane region" description="Helical" evidence="1">
    <location>
        <begin position="46"/>
        <end position="68"/>
    </location>
</feature>
<dbReference type="EMBL" id="SNRY01000373">
    <property type="protein sequence ID" value="KAA6341672.1"/>
    <property type="molecule type" value="Genomic_DNA"/>
</dbReference>
<name>A0A5J4S7J8_9ZZZZ</name>
<protein>
    <recommendedName>
        <fullName evidence="3">Major facilitator superfamily (MFS) profile domain-containing protein</fullName>
    </recommendedName>
</protein>
<feature type="transmembrane region" description="Helical" evidence="1">
    <location>
        <begin position="366"/>
        <end position="387"/>
    </location>
</feature>
<dbReference type="GO" id="GO:0022857">
    <property type="term" value="F:transmembrane transporter activity"/>
    <property type="evidence" value="ECO:0007669"/>
    <property type="project" value="InterPro"/>
</dbReference>
<dbReference type="PANTHER" id="PTHR23531:SF1">
    <property type="entry name" value="QUINOLENE RESISTANCE PROTEIN NORA"/>
    <property type="match status" value="1"/>
</dbReference>
<feature type="transmembrane region" description="Helical" evidence="1">
    <location>
        <begin position="339"/>
        <end position="360"/>
    </location>
</feature>
<dbReference type="Gene3D" id="1.20.1250.20">
    <property type="entry name" value="MFS general substrate transporter like domains"/>
    <property type="match status" value="1"/>
</dbReference>
<feature type="transmembrane region" description="Helical" evidence="1">
    <location>
        <begin position="303"/>
        <end position="327"/>
    </location>
</feature>
<dbReference type="PANTHER" id="PTHR23531">
    <property type="entry name" value="QUINOLENE RESISTANCE PROTEIN NORA"/>
    <property type="match status" value="1"/>
</dbReference>
<feature type="transmembrane region" description="Helical" evidence="1">
    <location>
        <begin position="142"/>
        <end position="163"/>
    </location>
</feature>
<feature type="transmembrane region" description="Helical" evidence="1">
    <location>
        <begin position="276"/>
        <end position="297"/>
    </location>
</feature>
<feature type="transmembrane region" description="Helical" evidence="1">
    <location>
        <begin position="250"/>
        <end position="269"/>
    </location>
</feature>
<organism evidence="2">
    <name type="scientific">termite gut metagenome</name>
    <dbReference type="NCBI Taxonomy" id="433724"/>
    <lineage>
        <taxon>unclassified sequences</taxon>
        <taxon>metagenomes</taxon>
        <taxon>organismal metagenomes</taxon>
    </lineage>
</organism>
<dbReference type="AlphaFoldDB" id="A0A5J4S7J8"/>
<sequence>MIEINQTCSLWTSSFKRLCFSSFLMFLSWYMLLAVLPPIMIERLELYPVSGGVICLLLTGAMLVLGPFYSYWIDTCKRKYMYMLSLTVMISILFCYTIINNEAELWMLCLAQGMAYGVGTLGIFTLSIDLTVSAQRSASNMIFSWLARLGMITGIALGTVLYLQYNFETVIHVSVVAEAIALCAVLITRVPFRAPIGVRMCSFDRFLLPRGWLPMLNLIFVAVVPGLLIIPSINDTEVYRFMAYEVMIPHFAAAGIGFLVSIFFMKFVWKDKKEVYAQTLIGLMVLFTAMLLPVFSVSSVVRFASFVLLGSGLGFITPKFLMMFVMLSKHCQRGTANMTYMLGWEIGVSLGIAISYYLVINSLSETIFLAGLLSSALALFLFVWRTYPYLKKKKKREG</sequence>
<dbReference type="InterPro" id="IPR052714">
    <property type="entry name" value="MFS_Exporter"/>
</dbReference>
<keyword evidence="1" id="KW-1133">Transmembrane helix</keyword>
<feature type="transmembrane region" description="Helical" evidence="1">
    <location>
        <begin position="169"/>
        <end position="190"/>
    </location>
</feature>
<dbReference type="Pfam" id="PF07690">
    <property type="entry name" value="MFS_1"/>
    <property type="match status" value="1"/>
</dbReference>
<proteinExistence type="predicted"/>
<evidence type="ECO:0000313" key="2">
    <source>
        <dbReference type="EMBL" id="KAA6341672.1"/>
    </source>
</evidence>
<keyword evidence="1" id="KW-0812">Transmembrane</keyword>
<feature type="transmembrane region" description="Helical" evidence="1">
    <location>
        <begin position="20"/>
        <end position="40"/>
    </location>
</feature>
<comment type="caution">
    <text evidence="2">The sequence shown here is derived from an EMBL/GenBank/DDBJ whole genome shotgun (WGS) entry which is preliminary data.</text>
</comment>
<gene>
    <name evidence="2" type="ORF">EZS27_010540</name>
</gene>
<dbReference type="SUPFAM" id="SSF103473">
    <property type="entry name" value="MFS general substrate transporter"/>
    <property type="match status" value="1"/>
</dbReference>
<evidence type="ECO:0000256" key="1">
    <source>
        <dbReference type="SAM" id="Phobius"/>
    </source>
</evidence>
<dbReference type="InterPro" id="IPR036259">
    <property type="entry name" value="MFS_trans_sf"/>
</dbReference>
<reference evidence="2" key="1">
    <citation type="submission" date="2019-03" db="EMBL/GenBank/DDBJ databases">
        <title>Single cell metagenomics reveals metabolic interactions within the superorganism composed of flagellate Streblomastix strix and complex community of Bacteroidetes bacteria on its surface.</title>
        <authorList>
            <person name="Treitli S.C."/>
            <person name="Kolisko M."/>
            <person name="Husnik F."/>
            <person name="Keeling P."/>
            <person name="Hampl V."/>
        </authorList>
    </citation>
    <scope>NUCLEOTIDE SEQUENCE</scope>
    <source>
        <strain evidence="2">STM</strain>
    </source>
</reference>
<evidence type="ECO:0008006" key="3">
    <source>
        <dbReference type="Google" id="ProtNLM"/>
    </source>
</evidence>
<feature type="transmembrane region" description="Helical" evidence="1">
    <location>
        <begin position="80"/>
        <end position="99"/>
    </location>
</feature>
<dbReference type="InterPro" id="IPR011701">
    <property type="entry name" value="MFS"/>
</dbReference>
<feature type="transmembrane region" description="Helical" evidence="1">
    <location>
        <begin position="211"/>
        <end position="230"/>
    </location>
</feature>